<dbReference type="GO" id="GO:0003700">
    <property type="term" value="F:DNA-binding transcription factor activity"/>
    <property type="evidence" value="ECO:0007669"/>
    <property type="project" value="InterPro"/>
</dbReference>
<evidence type="ECO:0000256" key="1">
    <source>
        <dbReference type="ARBA" id="ARBA00023015"/>
    </source>
</evidence>
<dbReference type="GO" id="GO:0043565">
    <property type="term" value="F:sequence-specific DNA binding"/>
    <property type="evidence" value="ECO:0007669"/>
    <property type="project" value="InterPro"/>
</dbReference>
<keyword evidence="1" id="KW-0805">Transcription regulation</keyword>
<dbReference type="InterPro" id="IPR011051">
    <property type="entry name" value="RmlC_Cupin_sf"/>
</dbReference>
<dbReference type="PROSITE" id="PS00041">
    <property type="entry name" value="HTH_ARAC_FAMILY_1"/>
    <property type="match status" value="1"/>
</dbReference>
<evidence type="ECO:0000256" key="2">
    <source>
        <dbReference type="ARBA" id="ARBA00023125"/>
    </source>
</evidence>
<proteinExistence type="predicted"/>
<dbReference type="InterPro" id="IPR018062">
    <property type="entry name" value="HTH_AraC-typ_CS"/>
</dbReference>
<dbReference type="Gene3D" id="1.10.10.60">
    <property type="entry name" value="Homeodomain-like"/>
    <property type="match status" value="2"/>
</dbReference>
<dbReference type="PANTHER" id="PTHR43280">
    <property type="entry name" value="ARAC-FAMILY TRANSCRIPTIONAL REGULATOR"/>
    <property type="match status" value="1"/>
</dbReference>
<dbReference type="Gene3D" id="2.60.120.10">
    <property type="entry name" value="Jelly Rolls"/>
    <property type="match status" value="1"/>
</dbReference>
<organism evidence="5 6">
    <name type="scientific">Levilactobacillus spicheri</name>
    <dbReference type="NCBI Taxonomy" id="216463"/>
    <lineage>
        <taxon>Bacteria</taxon>
        <taxon>Bacillati</taxon>
        <taxon>Bacillota</taxon>
        <taxon>Bacilli</taxon>
        <taxon>Lactobacillales</taxon>
        <taxon>Lactobacillaceae</taxon>
        <taxon>Levilactobacillus</taxon>
    </lineage>
</organism>
<dbReference type="SUPFAM" id="SSF51182">
    <property type="entry name" value="RmlC-like cupins"/>
    <property type="match status" value="1"/>
</dbReference>
<accession>A0A0F3RTW3</accession>
<dbReference type="SUPFAM" id="SSF46689">
    <property type="entry name" value="Homeodomain-like"/>
    <property type="match status" value="2"/>
</dbReference>
<dbReference type="Pfam" id="PF12833">
    <property type="entry name" value="HTH_18"/>
    <property type="match status" value="1"/>
</dbReference>
<sequence>MSGPNYERVRLNARFPAMLLLQNLTGQARTIPLHWHRSLELDLLTAGSLDVTVAGQTTTLTAPAVLVINTATLHAMTPNTARIQAITLLISYDFIKQALPDYDDLAFDLQGRSATAARLKTCLAQIGEWYRQRPNGYQLLIGEQIDHILYLLTTQAVVPRTIQPTTQCDYRIQATLTSLDSDYQFPVSMRRYADRYHLTLPYFSRLFHRETGQSFREYLLNLRVEMAQKQLSQTSMKIIDIALANGFGSAQRLIAAFEKLYGLSPTRYRRQERALRPTS</sequence>
<evidence type="ECO:0000313" key="6">
    <source>
        <dbReference type="Proteomes" id="UP000033491"/>
    </source>
</evidence>
<name>A0A0F3RTW3_9LACO</name>
<feature type="domain" description="HTH araC/xylS-type" evidence="4">
    <location>
        <begin position="173"/>
        <end position="271"/>
    </location>
</feature>
<evidence type="ECO:0000256" key="3">
    <source>
        <dbReference type="ARBA" id="ARBA00023163"/>
    </source>
</evidence>
<dbReference type="PROSITE" id="PS01124">
    <property type="entry name" value="HTH_ARAC_FAMILY_2"/>
    <property type="match status" value="1"/>
</dbReference>
<dbReference type="InterPro" id="IPR014710">
    <property type="entry name" value="RmlC-like_jellyroll"/>
</dbReference>
<keyword evidence="3" id="KW-0804">Transcription</keyword>
<dbReference type="PATRIC" id="fig|216463.3.peg.2443"/>
<dbReference type="InterPro" id="IPR009057">
    <property type="entry name" value="Homeodomain-like_sf"/>
</dbReference>
<dbReference type="STRING" id="216463.VC81_03100"/>
<evidence type="ECO:0000259" key="4">
    <source>
        <dbReference type="PROSITE" id="PS01124"/>
    </source>
</evidence>
<keyword evidence="2" id="KW-0238">DNA-binding</keyword>
<dbReference type="RefSeq" id="WP_045806688.1">
    <property type="nucleotide sequence ID" value="NZ_JZCR01000006.1"/>
</dbReference>
<comment type="caution">
    <text evidence="5">The sequence shown here is derived from an EMBL/GenBank/DDBJ whole genome shotgun (WGS) entry which is preliminary data.</text>
</comment>
<protein>
    <recommendedName>
        <fullName evidence="4">HTH araC/xylS-type domain-containing protein</fullName>
    </recommendedName>
</protein>
<reference evidence="5 6" key="1">
    <citation type="submission" date="2015-03" db="EMBL/GenBank/DDBJ databases">
        <authorList>
            <person name="Zheng J."/>
            <person name="Ganezle M."/>
        </authorList>
    </citation>
    <scope>NUCLEOTIDE SEQUENCE [LARGE SCALE GENOMIC DNA]</scope>
    <source>
        <strain evidence="5 6">LP38</strain>
    </source>
</reference>
<dbReference type="Proteomes" id="UP000033491">
    <property type="component" value="Unassembled WGS sequence"/>
</dbReference>
<dbReference type="OrthoDB" id="2211832at2"/>
<dbReference type="AlphaFoldDB" id="A0A0F3RTW3"/>
<dbReference type="InterPro" id="IPR018060">
    <property type="entry name" value="HTH_AraC"/>
</dbReference>
<dbReference type="EMBL" id="JZCR01000006">
    <property type="protein sequence ID" value="KJW13463.1"/>
    <property type="molecule type" value="Genomic_DNA"/>
</dbReference>
<gene>
    <name evidence="5" type="ORF">VC81_03100</name>
</gene>
<evidence type="ECO:0000313" key="5">
    <source>
        <dbReference type="EMBL" id="KJW13463.1"/>
    </source>
</evidence>
<dbReference type="PANTHER" id="PTHR43280:SF2">
    <property type="entry name" value="HTH-TYPE TRANSCRIPTIONAL REGULATOR EXSA"/>
    <property type="match status" value="1"/>
</dbReference>
<dbReference type="SMART" id="SM00342">
    <property type="entry name" value="HTH_ARAC"/>
    <property type="match status" value="1"/>
</dbReference>